<feature type="compositionally biased region" description="Basic and acidic residues" evidence="1">
    <location>
        <begin position="71"/>
        <end position="95"/>
    </location>
</feature>
<sequence>MGELATSGITLLCPDTKSYPFGNLKPLLQEEPWGFLRKRMPLANDLVIVSKHIQGKRGRPSTASVKSPIPRNKDELGPSDDVKFDGIDHFPEHDQ</sequence>
<dbReference type="EMBL" id="JASPKY010000589">
    <property type="protein sequence ID" value="KAK9688471.1"/>
    <property type="molecule type" value="Genomic_DNA"/>
</dbReference>
<feature type="region of interest" description="Disordered" evidence="1">
    <location>
        <begin position="53"/>
        <end position="95"/>
    </location>
</feature>
<gene>
    <name evidence="2" type="ORF">QE152_g35300</name>
</gene>
<dbReference type="Proteomes" id="UP001458880">
    <property type="component" value="Unassembled WGS sequence"/>
</dbReference>
<accession>A0AAW1IFP3</accession>
<evidence type="ECO:0000313" key="2">
    <source>
        <dbReference type="EMBL" id="KAK9688471.1"/>
    </source>
</evidence>
<evidence type="ECO:0000313" key="3">
    <source>
        <dbReference type="Proteomes" id="UP001458880"/>
    </source>
</evidence>
<proteinExistence type="predicted"/>
<evidence type="ECO:0000256" key="1">
    <source>
        <dbReference type="SAM" id="MobiDB-lite"/>
    </source>
</evidence>
<organism evidence="2 3">
    <name type="scientific">Popillia japonica</name>
    <name type="common">Japanese beetle</name>
    <dbReference type="NCBI Taxonomy" id="7064"/>
    <lineage>
        <taxon>Eukaryota</taxon>
        <taxon>Metazoa</taxon>
        <taxon>Ecdysozoa</taxon>
        <taxon>Arthropoda</taxon>
        <taxon>Hexapoda</taxon>
        <taxon>Insecta</taxon>
        <taxon>Pterygota</taxon>
        <taxon>Neoptera</taxon>
        <taxon>Endopterygota</taxon>
        <taxon>Coleoptera</taxon>
        <taxon>Polyphaga</taxon>
        <taxon>Scarabaeiformia</taxon>
        <taxon>Scarabaeidae</taxon>
        <taxon>Rutelinae</taxon>
        <taxon>Popillia</taxon>
    </lineage>
</organism>
<keyword evidence="3" id="KW-1185">Reference proteome</keyword>
<dbReference type="AlphaFoldDB" id="A0AAW1IFP3"/>
<comment type="caution">
    <text evidence="2">The sequence shown here is derived from an EMBL/GenBank/DDBJ whole genome shotgun (WGS) entry which is preliminary data.</text>
</comment>
<name>A0AAW1IFP3_POPJA</name>
<reference evidence="2 3" key="1">
    <citation type="journal article" date="2024" name="BMC Genomics">
        <title>De novo assembly and annotation of Popillia japonica's genome with initial clues to its potential as an invasive pest.</title>
        <authorList>
            <person name="Cucini C."/>
            <person name="Boschi S."/>
            <person name="Funari R."/>
            <person name="Cardaioli E."/>
            <person name="Iannotti N."/>
            <person name="Marturano G."/>
            <person name="Paoli F."/>
            <person name="Bruttini M."/>
            <person name="Carapelli A."/>
            <person name="Frati F."/>
            <person name="Nardi F."/>
        </authorList>
    </citation>
    <scope>NUCLEOTIDE SEQUENCE [LARGE SCALE GENOMIC DNA]</scope>
    <source>
        <strain evidence="2">DMR45628</strain>
    </source>
</reference>
<protein>
    <submittedName>
        <fullName evidence="2">Uncharacterized protein</fullName>
    </submittedName>
</protein>